<dbReference type="OrthoDB" id="7540582at2"/>
<gene>
    <name evidence="1" type="ORF">COL8621_03137</name>
</gene>
<reference evidence="2" key="1">
    <citation type="submission" date="2017-05" db="EMBL/GenBank/DDBJ databases">
        <authorList>
            <person name="Rodrigo-Torres L."/>
            <person name="Arahal R. D."/>
            <person name="Lucena T."/>
        </authorList>
    </citation>
    <scope>NUCLEOTIDE SEQUENCE [LARGE SCALE GENOMIC DNA]</scope>
    <source>
        <strain evidence="2">CECT 8621</strain>
    </source>
</reference>
<dbReference type="RefSeq" id="WP_141137902.1">
    <property type="nucleotide sequence ID" value="NZ_FXYE01000002.1"/>
</dbReference>
<name>A0A238KUL9_9RHOB</name>
<dbReference type="EMBL" id="FXYE01000002">
    <property type="protein sequence ID" value="SMX46499.1"/>
    <property type="molecule type" value="Genomic_DNA"/>
</dbReference>
<proteinExistence type="predicted"/>
<dbReference type="InterPro" id="IPR027417">
    <property type="entry name" value="P-loop_NTPase"/>
</dbReference>
<accession>A0A238KUL9</accession>
<protein>
    <recommendedName>
        <fullName evidence="3">Sulfotransferase domain-containing protein</fullName>
    </recommendedName>
</protein>
<dbReference type="AlphaFoldDB" id="A0A238KUL9"/>
<keyword evidence="2" id="KW-1185">Reference proteome</keyword>
<evidence type="ECO:0000313" key="2">
    <source>
        <dbReference type="Proteomes" id="UP000202922"/>
    </source>
</evidence>
<evidence type="ECO:0008006" key="3">
    <source>
        <dbReference type="Google" id="ProtNLM"/>
    </source>
</evidence>
<dbReference type="SUPFAM" id="SSF52540">
    <property type="entry name" value="P-loop containing nucleoside triphosphate hydrolases"/>
    <property type="match status" value="1"/>
</dbReference>
<dbReference type="Gene3D" id="3.40.50.300">
    <property type="entry name" value="P-loop containing nucleotide triphosphate hydrolases"/>
    <property type="match status" value="1"/>
</dbReference>
<dbReference type="Proteomes" id="UP000202922">
    <property type="component" value="Unassembled WGS sequence"/>
</dbReference>
<organism evidence="1 2">
    <name type="scientific">Actibacterium lipolyticum</name>
    <dbReference type="NCBI Taxonomy" id="1524263"/>
    <lineage>
        <taxon>Bacteria</taxon>
        <taxon>Pseudomonadati</taxon>
        <taxon>Pseudomonadota</taxon>
        <taxon>Alphaproteobacteria</taxon>
        <taxon>Rhodobacterales</taxon>
        <taxon>Roseobacteraceae</taxon>
        <taxon>Actibacterium</taxon>
    </lineage>
</organism>
<evidence type="ECO:0000313" key="1">
    <source>
        <dbReference type="EMBL" id="SMX46499.1"/>
    </source>
</evidence>
<sequence length="308" mass="34279">MAAPLLIHVGYHKTATTWMQQYLFRAENGFIPVAGHAEVHDFITDPHGLLFDPEKMRNEIAAKSENIPNGAVRVISSEILSGNPFFGGHESDVFAERLKQIAPDAKILVSIRSQMRILPSIYMQYILRGGTMPFDQFFAGERSFGYLAFTPEHFEYHRLIAHLQGLFGRENVYVLTQESLTADMEGAARALADAVGNTQFSGLSEDAKTVRAPSYPEYAVPFLRRANHFQKGPMHPNPVIGLGAENRTLYRAVGFAMRRPPLSSILGGRHPVSDYVREQFAGRYDQSNQKLASLVSHPLDLSGYDGIA</sequence>